<evidence type="ECO:0000313" key="2">
    <source>
        <dbReference type="Proteomes" id="UP000823405"/>
    </source>
</evidence>
<reference evidence="1" key="1">
    <citation type="journal article" date="2020" name="Fungal Divers.">
        <title>Resolving the Mortierellaceae phylogeny through synthesis of multi-gene phylogenetics and phylogenomics.</title>
        <authorList>
            <person name="Vandepol N."/>
            <person name="Liber J."/>
            <person name="Desiro A."/>
            <person name="Na H."/>
            <person name="Kennedy M."/>
            <person name="Barry K."/>
            <person name="Grigoriev I.V."/>
            <person name="Miller A.N."/>
            <person name="O'Donnell K."/>
            <person name="Stajich J.E."/>
            <person name="Bonito G."/>
        </authorList>
    </citation>
    <scope>NUCLEOTIDE SEQUENCE</scope>
    <source>
        <strain evidence="1">NVP60</strain>
    </source>
</reference>
<organism evidence="1 2">
    <name type="scientific">Linnemannia gamsii</name>
    <dbReference type="NCBI Taxonomy" id="64522"/>
    <lineage>
        <taxon>Eukaryota</taxon>
        <taxon>Fungi</taxon>
        <taxon>Fungi incertae sedis</taxon>
        <taxon>Mucoromycota</taxon>
        <taxon>Mortierellomycotina</taxon>
        <taxon>Mortierellomycetes</taxon>
        <taxon>Mortierellales</taxon>
        <taxon>Mortierellaceae</taxon>
        <taxon>Linnemannia</taxon>
    </lineage>
</organism>
<sequence>MATKQAEIIAFGKGTVTITFFDNERNPTDSESFGGVKHGQYRWSVSFFRNPVKKYGFTLKNEGFLSLIVRWKDQEFDFTSKPNHTVIDFWNDDSYAPSKLDASNTQSVGNVYLLQQP</sequence>
<dbReference type="Proteomes" id="UP000823405">
    <property type="component" value="Unassembled WGS sequence"/>
</dbReference>
<dbReference type="AlphaFoldDB" id="A0A9P6UEI2"/>
<accession>A0A9P6UEI2</accession>
<dbReference type="OrthoDB" id="2351712at2759"/>
<keyword evidence="2" id="KW-1185">Reference proteome</keyword>
<comment type="caution">
    <text evidence="1">The sequence shown here is derived from an EMBL/GenBank/DDBJ whole genome shotgun (WGS) entry which is preliminary data.</text>
</comment>
<protein>
    <submittedName>
        <fullName evidence="1">Uncharacterized protein</fullName>
    </submittedName>
</protein>
<gene>
    <name evidence="1" type="ORF">BGZ97_008822</name>
</gene>
<dbReference type="EMBL" id="JAAAIN010004098">
    <property type="protein sequence ID" value="KAG0282797.1"/>
    <property type="molecule type" value="Genomic_DNA"/>
</dbReference>
<evidence type="ECO:0000313" key="1">
    <source>
        <dbReference type="EMBL" id="KAG0282797.1"/>
    </source>
</evidence>
<proteinExistence type="predicted"/>
<name>A0A9P6UEI2_9FUNG</name>